<accession>E1ZZ58</accession>
<dbReference type="OrthoDB" id="6616542at2759"/>
<dbReference type="InParanoid" id="E1ZZ58"/>
<keyword evidence="2" id="KW-1185">Reference proteome</keyword>
<reference evidence="1 2" key="1">
    <citation type="journal article" date="2010" name="Science">
        <title>Genomic comparison of the ants Camponotus floridanus and Harpegnathos saltator.</title>
        <authorList>
            <person name="Bonasio R."/>
            <person name="Zhang G."/>
            <person name="Ye C."/>
            <person name="Mutti N.S."/>
            <person name="Fang X."/>
            <person name="Qin N."/>
            <person name="Donahue G."/>
            <person name="Yang P."/>
            <person name="Li Q."/>
            <person name="Li C."/>
            <person name="Zhang P."/>
            <person name="Huang Z."/>
            <person name="Berger S.L."/>
            <person name="Reinberg D."/>
            <person name="Wang J."/>
            <person name="Liebig J."/>
        </authorList>
    </citation>
    <scope>NUCLEOTIDE SEQUENCE [LARGE SCALE GENOMIC DNA]</scope>
    <source>
        <strain evidence="2">C129</strain>
    </source>
</reference>
<evidence type="ECO:0000313" key="2">
    <source>
        <dbReference type="Proteomes" id="UP000000311"/>
    </source>
</evidence>
<evidence type="ECO:0000313" key="1">
    <source>
        <dbReference type="EMBL" id="EFN73473.1"/>
    </source>
</evidence>
<dbReference type="AlphaFoldDB" id="E1ZZ58"/>
<proteinExistence type="predicted"/>
<protein>
    <submittedName>
        <fullName evidence="1">Uncharacterized protein</fullName>
    </submittedName>
</protein>
<sequence length="538" mass="55697">MTTTYLPTSLDPSSVNAKMSFGKVANCLLIAFVALANGMPQNQITATTESPESLPFLQFTNGGIRVNFGGYHAQAGLGGVLGEGTGGGLHASAGTPWGAFAGAGLGGQLGRENLGGGLYARAGLGRGRPEAAAGLGGRLDGRSLNPISGGLYAGATPGGPGVGVQLGGGIDGAAAGSTVDEAKAGASGAGEANATADAATSVTKPSKGHTNIQIIRSRAQKERDEQKEKVVALAAAALPTNVSADGKVESPNKEIRAVKVVAVQPPAAEVGVVGSISLFGAAPVVKSVEKDIVVSAPVAPVQDTIKTVTTGDVSPTVVVSKPVYPRWHFRKRFWTVPRKVVYVAPPATADSQGSPSDMVGELFANSVGDSGGTVAVSKVYSGSLFDDIFNQLNSKTNEAQNNLDPVVVIKFDKSNQSRRSVQSTTPIVLFHQSPRESVRLENETEQAILERRKPDNIRQILNNIVTPTPIVDGIKEEEKYGNTGDKFIGLGNMIVKGFVNLTNSLSTIVNIPYNAAKQTSRAVSQILDQLGKRLIGLE</sequence>
<name>E1ZZ58_CAMFO</name>
<organism evidence="2">
    <name type="scientific">Camponotus floridanus</name>
    <name type="common">Florida carpenter ant</name>
    <dbReference type="NCBI Taxonomy" id="104421"/>
    <lineage>
        <taxon>Eukaryota</taxon>
        <taxon>Metazoa</taxon>
        <taxon>Ecdysozoa</taxon>
        <taxon>Arthropoda</taxon>
        <taxon>Hexapoda</taxon>
        <taxon>Insecta</taxon>
        <taxon>Pterygota</taxon>
        <taxon>Neoptera</taxon>
        <taxon>Endopterygota</taxon>
        <taxon>Hymenoptera</taxon>
        <taxon>Apocrita</taxon>
        <taxon>Aculeata</taxon>
        <taxon>Formicoidea</taxon>
        <taxon>Formicidae</taxon>
        <taxon>Formicinae</taxon>
        <taxon>Camponotus</taxon>
    </lineage>
</organism>
<dbReference type="Proteomes" id="UP000000311">
    <property type="component" value="Unassembled WGS sequence"/>
</dbReference>
<dbReference type="OMA" id="AYPRWYL"/>
<gene>
    <name evidence="1" type="ORF">EAG_09490</name>
</gene>
<dbReference type="EMBL" id="GL435311">
    <property type="protein sequence ID" value="EFN73473.1"/>
    <property type="molecule type" value="Genomic_DNA"/>
</dbReference>